<reference evidence="2" key="1">
    <citation type="submission" date="2025-08" db="UniProtKB">
        <authorList>
            <consortium name="Ensembl"/>
        </authorList>
    </citation>
    <scope>IDENTIFICATION</scope>
</reference>
<dbReference type="AlphaFoldDB" id="A0A8B9FCK3"/>
<protein>
    <submittedName>
        <fullName evidence="2">Uncharacterized protein</fullName>
    </submittedName>
</protein>
<keyword evidence="3" id="KW-1185">Reference proteome</keyword>
<feature type="compositionally biased region" description="Pro residues" evidence="1">
    <location>
        <begin position="276"/>
        <end position="300"/>
    </location>
</feature>
<proteinExistence type="predicted"/>
<feature type="compositionally biased region" description="Pro residues" evidence="1">
    <location>
        <begin position="408"/>
        <end position="418"/>
    </location>
</feature>
<dbReference type="PANTHER" id="PTHR16757:SF1">
    <property type="entry name" value="DENDRIN"/>
    <property type="match status" value="1"/>
</dbReference>
<sequence length="502" mass="51815">MPVPEPLLSPVPLPLPVPVLLPVLVPLPCRRRRVAKLRSEPAWAAALGAKPALAQGGGGVPGGGGGEAPPGRALGSLPCTAGRPVRGRARGAAGRTCGSGEAPAPRGHAADPRADPAAAAGDRHRGVLQPPRRRDGSGVRARAPVDLPPHRQGVRVSWRGGTGGVGGPIPHPPPRTPQPSRPRLCLAGTWRRASWPSWPPLGPPLTPITCRTSPPGPPPPVRRGPGHPPPAATLRSPGAGPCRAHPMPQCQGPGQAPPATRPTCSGCRRPTRAGVGPPPYISPPPYDAPPPTLQPLPPRAPRSAPRAPRSRGAVPGGWSHTLPRAATEARLRRPRGAPPSPGGPSTPQHSQTLPRAAGSRARAPGGSRGQREAGGHVLIDATRVVVRAQYVPPVQRQQVRYTGGSPGPIAPPGSPPAGPGVATPPAAPSPAREPPRSPWRSPGVCGGPRGRFPPRRPVLYAQALREAVSRIRRHTAPDSDSEAEGGPGGARWRHCRDPYTYS</sequence>
<dbReference type="PANTHER" id="PTHR16757">
    <property type="entry name" value="DENDRIN"/>
    <property type="match status" value="1"/>
</dbReference>
<feature type="compositionally biased region" description="Low complexity" evidence="1">
    <location>
        <begin position="301"/>
        <end position="311"/>
    </location>
</feature>
<evidence type="ECO:0000313" key="2">
    <source>
        <dbReference type="Ensembl" id="ENSACOP00000007327.1"/>
    </source>
</evidence>
<feature type="compositionally biased region" description="Low complexity" evidence="1">
    <location>
        <begin position="354"/>
        <end position="365"/>
    </location>
</feature>
<dbReference type="Proteomes" id="UP000694522">
    <property type="component" value="Unplaced"/>
</dbReference>
<dbReference type="Ensembl" id="ENSACOT00000007585.1">
    <property type="protein sequence ID" value="ENSACOP00000007327.1"/>
    <property type="gene ID" value="ENSACOG00000005145.1"/>
</dbReference>
<feature type="region of interest" description="Disordered" evidence="1">
    <location>
        <begin position="392"/>
        <end position="457"/>
    </location>
</feature>
<dbReference type="InterPro" id="IPR026500">
    <property type="entry name" value="Dendrin"/>
</dbReference>
<feature type="compositionally biased region" description="Gly residues" evidence="1">
    <location>
        <begin position="55"/>
        <end position="68"/>
    </location>
</feature>
<organism evidence="2 3">
    <name type="scientific">Amazona collaria</name>
    <name type="common">yellow-billed parrot</name>
    <dbReference type="NCBI Taxonomy" id="241587"/>
    <lineage>
        <taxon>Eukaryota</taxon>
        <taxon>Metazoa</taxon>
        <taxon>Chordata</taxon>
        <taxon>Craniata</taxon>
        <taxon>Vertebrata</taxon>
        <taxon>Euteleostomi</taxon>
        <taxon>Archelosauria</taxon>
        <taxon>Archosauria</taxon>
        <taxon>Dinosauria</taxon>
        <taxon>Saurischia</taxon>
        <taxon>Theropoda</taxon>
        <taxon>Coelurosauria</taxon>
        <taxon>Aves</taxon>
        <taxon>Neognathae</taxon>
        <taxon>Neoaves</taxon>
        <taxon>Telluraves</taxon>
        <taxon>Australaves</taxon>
        <taxon>Psittaciformes</taxon>
        <taxon>Psittacidae</taxon>
        <taxon>Amazona</taxon>
    </lineage>
</organism>
<feature type="compositionally biased region" description="Pro residues" evidence="1">
    <location>
        <begin position="197"/>
        <end position="206"/>
    </location>
</feature>
<feature type="compositionally biased region" description="Pro residues" evidence="1">
    <location>
        <begin position="169"/>
        <end position="180"/>
    </location>
</feature>
<feature type="compositionally biased region" description="Low complexity" evidence="1">
    <location>
        <begin position="392"/>
        <end position="403"/>
    </location>
</feature>
<reference evidence="2" key="2">
    <citation type="submission" date="2025-09" db="UniProtKB">
        <authorList>
            <consortium name="Ensembl"/>
        </authorList>
    </citation>
    <scope>IDENTIFICATION</scope>
</reference>
<accession>A0A8B9FCK3</accession>
<evidence type="ECO:0000313" key="3">
    <source>
        <dbReference type="Proteomes" id="UP000694522"/>
    </source>
</evidence>
<name>A0A8B9FCK3_9PSIT</name>
<evidence type="ECO:0000256" key="1">
    <source>
        <dbReference type="SAM" id="MobiDB-lite"/>
    </source>
</evidence>
<feature type="region of interest" description="Disordered" evidence="1">
    <location>
        <begin position="470"/>
        <end position="502"/>
    </location>
</feature>
<feature type="region of interest" description="Disordered" evidence="1">
    <location>
        <begin position="52"/>
        <end position="377"/>
    </location>
</feature>
<feature type="compositionally biased region" description="Pro residues" evidence="1">
    <location>
        <begin position="214"/>
        <end position="231"/>
    </location>
</feature>
<dbReference type="Pfam" id="PF15498">
    <property type="entry name" value="Dendrin"/>
    <property type="match status" value="1"/>
</dbReference>